<organism evidence="2 3">
    <name type="scientific">Muricaecibacterium torontonense</name>
    <dbReference type="NCBI Taxonomy" id="3032871"/>
    <lineage>
        <taxon>Bacteria</taxon>
        <taxon>Bacillati</taxon>
        <taxon>Actinomycetota</taxon>
        <taxon>Coriobacteriia</taxon>
        <taxon>Coriobacteriales</taxon>
        <taxon>Atopobiaceae</taxon>
        <taxon>Muricaecibacterium</taxon>
    </lineage>
</organism>
<dbReference type="EMBL" id="SRYE01000002">
    <property type="protein sequence ID" value="TGY62514.1"/>
    <property type="molecule type" value="Genomic_DNA"/>
</dbReference>
<reference evidence="2 3" key="1">
    <citation type="submission" date="2019-04" db="EMBL/GenBank/DDBJ databases">
        <title>Microbes associate with the intestines of laboratory mice.</title>
        <authorList>
            <person name="Navarre W."/>
            <person name="Wong E."/>
            <person name="Huang K."/>
            <person name="Tropini C."/>
            <person name="Ng K."/>
            <person name="Yu B."/>
        </authorList>
    </citation>
    <scope>NUCLEOTIDE SEQUENCE [LARGE SCALE GENOMIC DNA]</scope>
    <source>
        <strain evidence="2 3">NM07_P-09</strain>
    </source>
</reference>
<dbReference type="RefSeq" id="WP_136012243.1">
    <property type="nucleotide sequence ID" value="NZ_SRYE01000002.1"/>
</dbReference>
<dbReference type="PROSITE" id="PS51318">
    <property type="entry name" value="TAT"/>
    <property type="match status" value="1"/>
</dbReference>
<evidence type="ECO:0008006" key="4">
    <source>
        <dbReference type="Google" id="ProtNLM"/>
    </source>
</evidence>
<dbReference type="OrthoDB" id="10004352at2"/>
<proteinExistence type="predicted"/>
<keyword evidence="3" id="KW-1185">Reference proteome</keyword>
<feature type="signal peptide" evidence="1">
    <location>
        <begin position="1"/>
        <end position="33"/>
    </location>
</feature>
<keyword evidence="1" id="KW-0732">Signal</keyword>
<name>A0A4S2F5H2_9ACTN</name>
<protein>
    <recommendedName>
        <fullName evidence="4">Twin-arginine translocation signal domain-containing protein</fullName>
    </recommendedName>
</protein>
<dbReference type="InterPro" id="IPR006311">
    <property type="entry name" value="TAT_signal"/>
</dbReference>
<evidence type="ECO:0000313" key="2">
    <source>
        <dbReference type="EMBL" id="TGY62514.1"/>
    </source>
</evidence>
<gene>
    <name evidence="2" type="ORF">E5334_03600</name>
</gene>
<dbReference type="Proteomes" id="UP000310263">
    <property type="component" value="Unassembled WGS sequence"/>
</dbReference>
<accession>A0A4S2F5H2</accession>
<feature type="chain" id="PRO_5020567895" description="Twin-arginine translocation signal domain-containing protein" evidence="1">
    <location>
        <begin position="34"/>
        <end position="216"/>
    </location>
</feature>
<evidence type="ECO:0000256" key="1">
    <source>
        <dbReference type="SAM" id="SignalP"/>
    </source>
</evidence>
<evidence type="ECO:0000313" key="3">
    <source>
        <dbReference type="Proteomes" id="UP000310263"/>
    </source>
</evidence>
<comment type="caution">
    <text evidence="2">The sequence shown here is derived from an EMBL/GenBank/DDBJ whole genome shotgun (WGS) entry which is preliminary data.</text>
</comment>
<sequence>MQNRDSLSRRSFLKVASALTLSPFIPVMHTAHASELLSTESWVPAVPNLTKQELDSITDEKVHEEGLQLIQQLMEYDTEQDLAYSSRPTYDNVYESPQYKYTGYHRVSGQPNGGVMISGGGSIYIIPNAGGTGSITFSFGAPWGSVAVNYPLGNRASTVTSYSVNIPAGVYCLATQNTCYKCVPYTTYRTVNGVRSVYSRQVSTQVYSYAFSYMRV</sequence>
<dbReference type="AlphaFoldDB" id="A0A4S2F5H2"/>